<dbReference type="Gene3D" id="3.10.10.10">
    <property type="entry name" value="HIV Type 1 Reverse Transcriptase, subunit A, domain 1"/>
    <property type="match status" value="1"/>
</dbReference>
<dbReference type="InterPro" id="IPR043128">
    <property type="entry name" value="Rev_trsase/Diguanyl_cyclase"/>
</dbReference>
<evidence type="ECO:0000313" key="4">
    <source>
        <dbReference type="Proteomes" id="UP000604046"/>
    </source>
</evidence>
<comment type="caution">
    <text evidence="3">The sequence shown here is derived from an EMBL/GenBank/DDBJ whole genome shotgun (WGS) entry which is preliminary data.</text>
</comment>
<dbReference type="Pfam" id="PF00078">
    <property type="entry name" value="RVT_1"/>
    <property type="match status" value="1"/>
</dbReference>
<dbReference type="InterPro" id="IPR052055">
    <property type="entry name" value="Hepadnavirus_pol/RT"/>
</dbReference>
<dbReference type="Gene3D" id="3.30.70.270">
    <property type="match status" value="1"/>
</dbReference>
<feature type="domain" description="Reverse transcriptase" evidence="2">
    <location>
        <begin position="943"/>
        <end position="1068"/>
    </location>
</feature>
<dbReference type="OrthoDB" id="447610at2759"/>
<feature type="region of interest" description="Disordered" evidence="1">
    <location>
        <begin position="301"/>
        <end position="338"/>
    </location>
</feature>
<gene>
    <name evidence="3" type="ORF">SNAT2548_LOCUS7042</name>
</gene>
<dbReference type="InterPro" id="IPR000477">
    <property type="entry name" value="RT_dom"/>
</dbReference>
<evidence type="ECO:0000256" key="1">
    <source>
        <dbReference type="SAM" id="MobiDB-lite"/>
    </source>
</evidence>
<dbReference type="AlphaFoldDB" id="A0A812JL18"/>
<organism evidence="3 4">
    <name type="scientific">Symbiodinium natans</name>
    <dbReference type="NCBI Taxonomy" id="878477"/>
    <lineage>
        <taxon>Eukaryota</taxon>
        <taxon>Sar</taxon>
        <taxon>Alveolata</taxon>
        <taxon>Dinophyceae</taxon>
        <taxon>Suessiales</taxon>
        <taxon>Symbiodiniaceae</taxon>
        <taxon>Symbiodinium</taxon>
    </lineage>
</organism>
<reference evidence="3" key="1">
    <citation type="submission" date="2021-02" db="EMBL/GenBank/DDBJ databases">
        <authorList>
            <person name="Dougan E. K."/>
            <person name="Rhodes N."/>
            <person name="Thang M."/>
            <person name="Chan C."/>
        </authorList>
    </citation>
    <scope>NUCLEOTIDE SEQUENCE</scope>
</reference>
<dbReference type="InterPro" id="IPR043502">
    <property type="entry name" value="DNA/RNA_pol_sf"/>
</dbReference>
<dbReference type="PANTHER" id="PTHR33050">
    <property type="entry name" value="REVERSE TRANSCRIPTASE DOMAIN-CONTAINING PROTEIN"/>
    <property type="match status" value="1"/>
</dbReference>
<accession>A0A812JL18</accession>
<protein>
    <recommendedName>
        <fullName evidence="2">Reverse transcriptase domain-containing protein</fullName>
    </recommendedName>
</protein>
<dbReference type="EMBL" id="CAJNDS010000481">
    <property type="protein sequence ID" value="CAE7210775.1"/>
    <property type="molecule type" value="Genomic_DNA"/>
</dbReference>
<dbReference type="Proteomes" id="UP000604046">
    <property type="component" value="Unassembled WGS sequence"/>
</dbReference>
<name>A0A812JL18_9DINO</name>
<keyword evidence="4" id="KW-1185">Reference proteome</keyword>
<feature type="region of interest" description="Disordered" evidence="1">
    <location>
        <begin position="412"/>
        <end position="432"/>
    </location>
</feature>
<evidence type="ECO:0000313" key="3">
    <source>
        <dbReference type="EMBL" id="CAE7210775.1"/>
    </source>
</evidence>
<feature type="compositionally biased region" description="Basic residues" evidence="1">
    <location>
        <begin position="316"/>
        <end position="331"/>
    </location>
</feature>
<dbReference type="PANTHER" id="PTHR33050:SF7">
    <property type="entry name" value="RIBONUCLEASE H"/>
    <property type="match status" value="1"/>
</dbReference>
<proteinExistence type="predicted"/>
<sequence length="1139" mass="125450">MSFGESAAVFKARAKDIGLSDASFAKLEGEGLTTMASFAFCCHFNPSASDEKPLVELVTKVLGAPPSLKEMSCFRRLFAEAYATVASDIRAQVEMTDESAVKKLAPADRAERLREQQGRLAGLVLKGHHEPGDSLVDRAVGIYEADRLQYIEWQHAVSRQHELMSGLKKDQSLALDSSGALKMQTKVAVQTCDVSSDMFVRYALVRRGLALEQANILAFKLHDELLEKYMHYRMMEPPPSYARVCLKQIEQADKQFFLLLAEHTRDGIKVKAGKRPCDEAFKTVLSSAEFLAMLHPRPLAVHAGGSGNADEEKGPPLKRPRKGPGKGKGKGGAKGSANGRVPAELLAMGCVSATPKGHALCFDYSLGKCTRTAKHQRCERGLHLCAVKNCHRGHAAKDCPNKAVGAADEAILDPEPAGDNDRPDNSSCFPPEPPLKVAKLGDPVAPGMQFSTVAVFRNLRSPLHQDSFNSSVPNIIAPLSHFQGGEVFVEHPDGQDSEVLEGTTHAGFRLNVSESCWAFDAKHCKRLKPAIGRMNRACPGCASHEPWGLTATNEWSTAQEAAHPTPLCHALCDVFEHVAHQRQQPLGAAQPVLARAHRQPRGRLRPQVVSEYASVVSCTLPHLPSLNGKRCLTRSLPKVPAGSKLLRAENRGDKGVFCVFGVFRDFVEFVEEASRLFHPFDSLAQLPDYLTRSLFEQLVSSPTDLCKARLLKMQRWRDRAKELEPFEAKLREAMHPQVRQVLAGKRLCLLEEMAKDIQWPDTELFAEIRSGFRLVGCLKPSGVFRVGGALGALSEDELMQQSAVRKADLLSKIAQAKVDENAQQLFDVTMEEAKQKHWLEGPYTPQEVDQMFQRWLPVRRFAVVQRGKLRPIDDFKESLVNIACSTSEKIVLQALDHIIWSLTVLAHFYRDRGAVDFTLSSGERLVGHVHKEWAMVKATVPLEVATLDLKSAYKQLALHPLDYDKSVVTLKDPSSGSVTCFLMRTLPFGALASVHHFLRVSFLLHAIGCSFGVSWAAYCDDFPMVSHATVSTSTAATIKAFLKMVGFSFAPEKCTDFSQQVDVLGVTLDVSDSACGLVKIRNKQSRCEELAEALKTALEAKALVPCELPSFIGKLQYADAQIWGRVDHTSRLPAQLALT</sequence>
<dbReference type="SUPFAM" id="SSF56672">
    <property type="entry name" value="DNA/RNA polymerases"/>
    <property type="match status" value="1"/>
</dbReference>
<evidence type="ECO:0000259" key="2">
    <source>
        <dbReference type="Pfam" id="PF00078"/>
    </source>
</evidence>